<feature type="domain" description="Radical SAM core" evidence="5">
    <location>
        <begin position="58"/>
        <end position="271"/>
    </location>
</feature>
<dbReference type="CDD" id="cd01335">
    <property type="entry name" value="Radical_SAM"/>
    <property type="match status" value="1"/>
</dbReference>
<keyword evidence="1" id="KW-0949">S-adenosyl-L-methionine</keyword>
<evidence type="ECO:0000256" key="2">
    <source>
        <dbReference type="ARBA" id="ARBA00022723"/>
    </source>
</evidence>
<dbReference type="GO" id="GO:0046872">
    <property type="term" value="F:metal ion binding"/>
    <property type="evidence" value="ECO:0007669"/>
    <property type="project" value="UniProtKB-KW"/>
</dbReference>
<dbReference type="CDD" id="cd21128">
    <property type="entry name" value="SPASM_rSAM"/>
    <property type="match status" value="1"/>
</dbReference>
<dbReference type="GO" id="GO:0003824">
    <property type="term" value="F:catalytic activity"/>
    <property type="evidence" value="ECO:0007669"/>
    <property type="project" value="InterPro"/>
</dbReference>
<name>A0A2S6HB62_9FIRM</name>
<dbReference type="Pfam" id="PF04055">
    <property type="entry name" value="Radical_SAM"/>
    <property type="match status" value="1"/>
</dbReference>
<dbReference type="EMBL" id="PTJA01000023">
    <property type="protein sequence ID" value="PPK74692.1"/>
    <property type="molecule type" value="Genomic_DNA"/>
</dbReference>
<sequence>MVLEFNLEKYLTGGVENIVKGAIKATLSNPQESIFMAKYAFSSKEASKKRAQAEKNGEHIPPFLIASITSKCNLHCTGCYARTNQACVDSAPVCQLTDEEWKRIFIESRDLGIGFILLAGGEPMIRKDVITAAGEIPEIIFPIFTNGTMINDSYIVLLKKFRNLVPILSIEGREEKTDERRGEGVYQKLTCAMDLMKKNKVLFGASVTVTTANLKEVTSKEFLYQLEENGCKVVFYVEFVPVTKEATELAPGDEEREYLKDKLNEIRQSYDKMVFISFPGDEKTSGGCLAAGRGFFHINFHGGAEPCPFSPYSDMNVRDTSVREALNSKLFQNLQRENVLMEEHEGGCVLFERREQVEALLQI</sequence>
<protein>
    <submittedName>
        <fullName evidence="6">MoaA/NifB/PqqE/SkfB family radical SAM enzyme</fullName>
    </submittedName>
</protein>
<keyword evidence="2" id="KW-0479">Metal-binding</keyword>
<dbReference type="Gene3D" id="3.20.20.70">
    <property type="entry name" value="Aldolase class I"/>
    <property type="match status" value="1"/>
</dbReference>
<keyword evidence="3" id="KW-0408">Iron</keyword>
<evidence type="ECO:0000313" key="6">
    <source>
        <dbReference type="EMBL" id="PPK74692.1"/>
    </source>
</evidence>
<accession>A0A2S6HB62</accession>
<reference evidence="6 7" key="1">
    <citation type="submission" date="2018-02" db="EMBL/GenBank/DDBJ databases">
        <title>Genomic Encyclopedia of Archaeal and Bacterial Type Strains, Phase II (KMG-II): from individual species to whole genera.</title>
        <authorList>
            <person name="Goeker M."/>
        </authorList>
    </citation>
    <scope>NUCLEOTIDE SEQUENCE [LARGE SCALE GENOMIC DNA]</scope>
    <source>
        <strain evidence="6 7">DSM 3808</strain>
    </source>
</reference>
<evidence type="ECO:0000256" key="3">
    <source>
        <dbReference type="ARBA" id="ARBA00023004"/>
    </source>
</evidence>
<dbReference type="AlphaFoldDB" id="A0A2S6HB62"/>
<dbReference type="GO" id="GO:0051536">
    <property type="term" value="F:iron-sulfur cluster binding"/>
    <property type="evidence" value="ECO:0007669"/>
    <property type="project" value="UniProtKB-KW"/>
</dbReference>
<dbReference type="PANTHER" id="PTHR43524:SF1">
    <property type="entry name" value="RADICAL SAM SUPERFAMILY PROTEIN"/>
    <property type="match status" value="1"/>
</dbReference>
<gene>
    <name evidence="6" type="ORF">BXY41_1237</name>
</gene>
<dbReference type="Proteomes" id="UP000237749">
    <property type="component" value="Unassembled WGS sequence"/>
</dbReference>
<proteinExistence type="predicted"/>
<dbReference type="SFLD" id="SFLDG01067">
    <property type="entry name" value="SPASM/twitch_domain_containing"/>
    <property type="match status" value="1"/>
</dbReference>
<dbReference type="InterPro" id="IPR007197">
    <property type="entry name" value="rSAM"/>
</dbReference>
<evidence type="ECO:0000313" key="7">
    <source>
        <dbReference type="Proteomes" id="UP000237749"/>
    </source>
</evidence>
<dbReference type="SUPFAM" id="SSF102114">
    <property type="entry name" value="Radical SAM enzymes"/>
    <property type="match status" value="1"/>
</dbReference>
<comment type="caution">
    <text evidence="6">The sequence shown here is derived from an EMBL/GenBank/DDBJ whole genome shotgun (WGS) entry which is preliminary data.</text>
</comment>
<evidence type="ECO:0000259" key="5">
    <source>
        <dbReference type="PROSITE" id="PS51918"/>
    </source>
</evidence>
<dbReference type="InterPro" id="IPR058240">
    <property type="entry name" value="rSAM_sf"/>
</dbReference>
<evidence type="ECO:0000256" key="1">
    <source>
        <dbReference type="ARBA" id="ARBA00022691"/>
    </source>
</evidence>
<organism evidence="6 7">
    <name type="scientific">Lacrimispora xylanisolvens</name>
    <dbReference type="NCBI Taxonomy" id="384636"/>
    <lineage>
        <taxon>Bacteria</taxon>
        <taxon>Bacillati</taxon>
        <taxon>Bacillota</taxon>
        <taxon>Clostridia</taxon>
        <taxon>Lachnospirales</taxon>
        <taxon>Lachnospiraceae</taxon>
        <taxon>Lacrimispora</taxon>
    </lineage>
</organism>
<dbReference type="PROSITE" id="PS51918">
    <property type="entry name" value="RADICAL_SAM"/>
    <property type="match status" value="1"/>
</dbReference>
<evidence type="ECO:0000256" key="4">
    <source>
        <dbReference type="ARBA" id="ARBA00023014"/>
    </source>
</evidence>
<dbReference type="RefSeq" id="WP_104439833.1">
    <property type="nucleotide sequence ID" value="NZ_PTJA01000023.1"/>
</dbReference>
<keyword evidence="4" id="KW-0411">Iron-sulfur</keyword>
<keyword evidence="7" id="KW-1185">Reference proteome</keyword>
<dbReference type="SFLD" id="SFLDS00029">
    <property type="entry name" value="Radical_SAM"/>
    <property type="match status" value="1"/>
</dbReference>
<dbReference type="InterPro" id="IPR013785">
    <property type="entry name" value="Aldolase_TIM"/>
</dbReference>
<dbReference type="OrthoDB" id="9763993at2"/>
<dbReference type="PANTHER" id="PTHR43524">
    <property type="entry name" value="RADICAL SAM SUPERFAMILY PROTEIN"/>
    <property type="match status" value="1"/>
</dbReference>